<dbReference type="Pfam" id="PF13559">
    <property type="entry name" value="DUF4129"/>
    <property type="match status" value="1"/>
</dbReference>
<dbReference type="InterPro" id="IPR025403">
    <property type="entry name" value="TgpA-like_C"/>
</dbReference>
<dbReference type="Pfam" id="PF01841">
    <property type="entry name" value="Transglut_core"/>
    <property type="match status" value="1"/>
</dbReference>
<dbReference type="AlphaFoldDB" id="A0A917G9R6"/>
<dbReference type="InterPro" id="IPR038765">
    <property type="entry name" value="Papain-like_cys_pep_sf"/>
</dbReference>
<feature type="domain" description="Transglutaminase-like" evidence="3">
    <location>
        <begin position="465"/>
        <end position="541"/>
    </location>
</feature>
<feature type="transmembrane region" description="Helical" evidence="2">
    <location>
        <begin position="9"/>
        <end position="27"/>
    </location>
</feature>
<dbReference type="SUPFAM" id="SSF54001">
    <property type="entry name" value="Cysteine proteinases"/>
    <property type="match status" value="1"/>
</dbReference>
<proteinExistence type="predicted"/>
<reference evidence="4" key="2">
    <citation type="submission" date="2020-09" db="EMBL/GenBank/DDBJ databases">
        <authorList>
            <person name="Sun Q."/>
            <person name="Zhou Y."/>
        </authorList>
    </citation>
    <scope>NUCLEOTIDE SEQUENCE</scope>
    <source>
        <strain evidence="4">CGMCC 1.15760</strain>
    </source>
</reference>
<feature type="transmembrane region" description="Helical" evidence="2">
    <location>
        <begin position="201"/>
        <end position="221"/>
    </location>
</feature>
<protein>
    <recommendedName>
        <fullName evidence="3">Transglutaminase-like domain-containing protein</fullName>
    </recommendedName>
</protein>
<comment type="caution">
    <text evidence="4">The sequence shown here is derived from an EMBL/GenBank/DDBJ whole genome shotgun (WGS) entry which is preliminary data.</text>
</comment>
<name>A0A917G9R6_9BACI</name>
<accession>A0A917G9R6</accession>
<dbReference type="Proteomes" id="UP000616608">
    <property type="component" value="Unassembled WGS sequence"/>
</dbReference>
<reference evidence="4" key="1">
    <citation type="journal article" date="2014" name="Int. J. Syst. Evol. Microbiol.">
        <title>Complete genome sequence of Corynebacterium casei LMG S-19264T (=DSM 44701T), isolated from a smear-ripened cheese.</title>
        <authorList>
            <consortium name="US DOE Joint Genome Institute (JGI-PGF)"/>
            <person name="Walter F."/>
            <person name="Albersmeier A."/>
            <person name="Kalinowski J."/>
            <person name="Ruckert C."/>
        </authorList>
    </citation>
    <scope>NUCLEOTIDE SEQUENCE</scope>
    <source>
        <strain evidence="4">CGMCC 1.15760</strain>
    </source>
</reference>
<feature type="transmembrane region" description="Helical" evidence="2">
    <location>
        <begin position="119"/>
        <end position="136"/>
    </location>
</feature>
<dbReference type="Gene3D" id="3.10.620.30">
    <property type="match status" value="1"/>
</dbReference>
<organism evidence="4 5">
    <name type="scientific">Lysinibacillus alkalisoli</name>
    <dbReference type="NCBI Taxonomy" id="1911548"/>
    <lineage>
        <taxon>Bacteria</taxon>
        <taxon>Bacillati</taxon>
        <taxon>Bacillota</taxon>
        <taxon>Bacilli</taxon>
        <taxon>Bacillales</taxon>
        <taxon>Bacillaceae</taxon>
        <taxon>Lysinibacillus</taxon>
    </lineage>
</organism>
<evidence type="ECO:0000256" key="2">
    <source>
        <dbReference type="SAM" id="Phobius"/>
    </source>
</evidence>
<dbReference type="PANTHER" id="PTHR42736:SF1">
    <property type="entry name" value="PROTEIN-GLUTAMINE GAMMA-GLUTAMYLTRANSFERASE"/>
    <property type="match status" value="1"/>
</dbReference>
<feature type="transmembrane region" description="Helical" evidence="2">
    <location>
        <begin position="33"/>
        <end position="52"/>
    </location>
</feature>
<evidence type="ECO:0000259" key="3">
    <source>
        <dbReference type="SMART" id="SM00460"/>
    </source>
</evidence>
<sequence length="717" mass="82646">MMKRSTSDILELFIVYIIIFLMLKEWLVPITQLTGTGYGEYILLFVGLALLVNVFYLPFWLVSIIKLLYISLFIFYTYTEKVALLSADSFHFFMEQIQVNAIALATLQLSDVTNPFRTLLLFILIWMLIYLIHQYLVTEANVFYFFMITVFFLATLDTFSEYDGGKAMVRVIILGLILMGILYVKRLGLLTGERLKLTTKLMLLTPFIIFVIVWGYFATLLPSYDSVWADPVAFVKETLGDEDNKKVGYGNNDEALGGSVADDDTKVFKALVPERQYWRMETKNIYTSKGWKDNPDQSFSTLSGGVVNTSLNQVMQPTQQAVIKNYEAGKALGIYAQAYVPATILANNANLQMTNTSEKITAPQTPMEEEYQILYEPIKNPIDSVRASTMADYQRNDAAVIENRTLPTTVPQRVRDLAQEITKDKDSVYDKAKAIELYFKNGEYTYDKLNVGTPAEDQDYVDQFLFETKRGYCDNFSTAMIVMLRSVDIPARWVKGFAPGTYQQKDPETGLEEYLVTNNEAHSWVEVYLPQVGWVQFEPTIGFTSLDMFAEDQPTEQEQQLEDKPEEEQTLEEEQQEQTTAAPSFFKKMSDLMYDYRLVGYILLLMAMIVAIAALFTRKLWLPGYYTRKFKRKAETDDNFMTMYEVLTQQLARYGYRRAQGETLHNFAQRVDQAYDTTAMRELTSVYEQLLYRKTHEITNFAQLKESWEYLINLTTG</sequence>
<dbReference type="SMART" id="SM00460">
    <property type="entry name" value="TGc"/>
    <property type="match status" value="1"/>
</dbReference>
<feature type="region of interest" description="Disordered" evidence="1">
    <location>
        <begin position="552"/>
        <end position="580"/>
    </location>
</feature>
<evidence type="ECO:0000313" key="4">
    <source>
        <dbReference type="EMBL" id="GGG30740.1"/>
    </source>
</evidence>
<dbReference type="EMBL" id="BMJT01000010">
    <property type="protein sequence ID" value="GGG30740.1"/>
    <property type="molecule type" value="Genomic_DNA"/>
</dbReference>
<keyword evidence="2" id="KW-1133">Transmembrane helix</keyword>
<evidence type="ECO:0000313" key="5">
    <source>
        <dbReference type="Proteomes" id="UP000616608"/>
    </source>
</evidence>
<feature type="compositionally biased region" description="Acidic residues" evidence="1">
    <location>
        <begin position="564"/>
        <end position="576"/>
    </location>
</feature>
<keyword evidence="5" id="KW-1185">Reference proteome</keyword>
<gene>
    <name evidence="4" type="primary">yebA</name>
    <name evidence="4" type="ORF">GCM10007425_26680</name>
</gene>
<evidence type="ECO:0000256" key="1">
    <source>
        <dbReference type="SAM" id="MobiDB-lite"/>
    </source>
</evidence>
<feature type="transmembrane region" description="Helical" evidence="2">
    <location>
        <begin position="142"/>
        <end position="159"/>
    </location>
</feature>
<dbReference type="InterPro" id="IPR002931">
    <property type="entry name" value="Transglutaminase-like"/>
</dbReference>
<dbReference type="InterPro" id="IPR052901">
    <property type="entry name" value="Bact_TGase-like"/>
</dbReference>
<keyword evidence="2" id="KW-0812">Transmembrane</keyword>
<dbReference type="PANTHER" id="PTHR42736">
    <property type="entry name" value="PROTEIN-GLUTAMINE GAMMA-GLUTAMYLTRANSFERASE"/>
    <property type="match status" value="1"/>
</dbReference>
<feature type="transmembrane region" description="Helical" evidence="2">
    <location>
        <begin position="598"/>
        <end position="616"/>
    </location>
</feature>
<keyword evidence="2" id="KW-0472">Membrane</keyword>
<feature type="transmembrane region" description="Helical" evidence="2">
    <location>
        <begin position="171"/>
        <end position="189"/>
    </location>
</feature>